<evidence type="ECO:0000313" key="3">
    <source>
        <dbReference type="EMBL" id="MBP0438206.1"/>
    </source>
</evidence>
<evidence type="ECO:0000256" key="1">
    <source>
        <dbReference type="SAM" id="MobiDB-lite"/>
    </source>
</evidence>
<evidence type="ECO:0000256" key="2">
    <source>
        <dbReference type="SAM" id="SignalP"/>
    </source>
</evidence>
<gene>
    <name evidence="3" type="ORF">J5Y06_06065</name>
</gene>
<dbReference type="EMBL" id="JAGIYY010000001">
    <property type="protein sequence ID" value="MBP0438206.1"/>
    <property type="molecule type" value="Genomic_DNA"/>
</dbReference>
<feature type="region of interest" description="Disordered" evidence="1">
    <location>
        <begin position="22"/>
        <end position="49"/>
    </location>
</feature>
<name>A0A8J7RGW5_9HYPH</name>
<dbReference type="Proteomes" id="UP000666240">
    <property type="component" value="Unassembled WGS sequence"/>
</dbReference>
<organism evidence="3 4">
    <name type="scientific">Tianweitania sediminis</name>
    <dbReference type="NCBI Taxonomy" id="1502156"/>
    <lineage>
        <taxon>Bacteria</taxon>
        <taxon>Pseudomonadati</taxon>
        <taxon>Pseudomonadota</taxon>
        <taxon>Alphaproteobacteria</taxon>
        <taxon>Hyphomicrobiales</taxon>
        <taxon>Phyllobacteriaceae</taxon>
        <taxon>Tianweitania</taxon>
    </lineage>
</organism>
<feature type="chain" id="PRO_5035235686" evidence="2">
    <location>
        <begin position="22"/>
        <end position="117"/>
    </location>
</feature>
<keyword evidence="4" id="KW-1185">Reference proteome</keyword>
<dbReference type="AlphaFoldDB" id="A0A8J7RGW5"/>
<evidence type="ECO:0000313" key="4">
    <source>
        <dbReference type="Proteomes" id="UP000666240"/>
    </source>
</evidence>
<accession>A0A8J7RGW5</accession>
<feature type="signal peptide" evidence="2">
    <location>
        <begin position="1"/>
        <end position="21"/>
    </location>
</feature>
<proteinExistence type="predicted"/>
<keyword evidence="2" id="KW-0732">Signal</keyword>
<sequence length="117" mass="12455">MKTKIFALALAATMAAGTAFAQTSTTTQQTQSGGSNATAQQNERGVPMLPNEMIDSFYTDSTRTTMKSDADLATWWGGLTVQEQEAAKAGCSEEGIAAQQRDLPESTLNVCRKVNAM</sequence>
<comment type="caution">
    <text evidence="3">The sequence shown here is derived from an EMBL/GenBank/DDBJ whole genome shotgun (WGS) entry which is preliminary data.</text>
</comment>
<protein>
    <submittedName>
        <fullName evidence="3">Uncharacterized protein</fullName>
    </submittedName>
</protein>
<reference evidence="3" key="1">
    <citation type="submission" date="2021-03" db="EMBL/GenBank/DDBJ databases">
        <title>Genome sequencing and assembly of Tianweitania sediminis.</title>
        <authorList>
            <person name="Chhetri G."/>
        </authorList>
    </citation>
    <scope>NUCLEOTIDE SEQUENCE</scope>
    <source>
        <strain evidence="3">Z8</strain>
    </source>
</reference>
<dbReference type="RefSeq" id="WP_209334126.1">
    <property type="nucleotide sequence ID" value="NZ_JAGIYY010000001.1"/>
</dbReference>
<feature type="compositionally biased region" description="Low complexity" evidence="1">
    <location>
        <begin position="22"/>
        <end position="38"/>
    </location>
</feature>